<dbReference type="SUPFAM" id="SSF49785">
    <property type="entry name" value="Galactose-binding domain-like"/>
    <property type="match status" value="1"/>
</dbReference>
<evidence type="ECO:0000313" key="6">
    <source>
        <dbReference type="Proteomes" id="UP000029647"/>
    </source>
</evidence>
<dbReference type="Pfam" id="PF01483">
    <property type="entry name" value="P_proprotein"/>
    <property type="match status" value="1"/>
</dbReference>
<keyword evidence="3" id="KW-0732">Signal</keyword>
<dbReference type="InterPro" id="IPR035986">
    <property type="entry name" value="PKD_dom_sf"/>
</dbReference>
<dbReference type="SUPFAM" id="SSF49854">
    <property type="entry name" value="Spermadhesin, CUB domain"/>
    <property type="match status" value="1"/>
</dbReference>
<dbReference type="GO" id="GO:0006508">
    <property type="term" value="P:proteolysis"/>
    <property type="evidence" value="ECO:0007669"/>
    <property type="project" value="UniProtKB-KW"/>
</dbReference>
<dbReference type="SUPFAM" id="SSF49299">
    <property type="entry name" value="PKD domain"/>
    <property type="match status" value="1"/>
</dbReference>
<dbReference type="InterPro" id="IPR035914">
    <property type="entry name" value="Sperma_CUB_dom_sf"/>
</dbReference>
<feature type="chain" id="PRO_5001868251" description="P/Homo B domain-containing protein" evidence="3">
    <location>
        <begin position="21"/>
        <end position="888"/>
    </location>
</feature>
<organism evidence="5 6">
    <name type="scientific">Nonlabens ulvanivorans</name>
    <name type="common">Persicivirga ulvanivorans</name>
    <dbReference type="NCBI Taxonomy" id="906888"/>
    <lineage>
        <taxon>Bacteria</taxon>
        <taxon>Pseudomonadati</taxon>
        <taxon>Bacteroidota</taxon>
        <taxon>Flavobacteriia</taxon>
        <taxon>Flavobacteriales</taxon>
        <taxon>Flavobacteriaceae</taxon>
        <taxon>Nonlabens</taxon>
    </lineage>
</organism>
<dbReference type="InterPro" id="IPR026341">
    <property type="entry name" value="T9SS_type_B"/>
</dbReference>
<evidence type="ECO:0000256" key="3">
    <source>
        <dbReference type="SAM" id="SignalP"/>
    </source>
</evidence>
<dbReference type="InterPro" id="IPR000601">
    <property type="entry name" value="PKD_dom"/>
</dbReference>
<dbReference type="InterPro" id="IPR013783">
    <property type="entry name" value="Ig-like_fold"/>
</dbReference>
<dbReference type="Pfam" id="PF13585">
    <property type="entry name" value="CHU_C"/>
    <property type="match status" value="1"/>
</dbReference>
<dbReference type="PROSITE" id="PS51829">
    <property type="entry name" value="P_HOMO_B"/>
    <property type="match status" value="1"/>
</dbReference>
<dbReference type="Gene3D" id="2.60.120.260">
    <property type="entry name" value="Galactose-binding domain-like"/>
    <property type="match status" value="1"/>
</dbReference>
<dbReference type="Pfam" id="PF18911">
    <property type="entry name" value="PKD_4"/>
    <property type="match status" value="1"/>
</dbReference>
<evidence type="ECO:0000256" key="2">
    <source>
        <dbReference type="ARBA" id="ARBA00022801"/>
    </source>
</evidence>
<dbReference type="InterPro" id="IPR008979">
    <property type="entry name" value="Galactose-bd-like_sf"/>
</dbReference>
<feature type="domain" description="P/Homo B" evidence="4">
    <location>
        <begin position="263"/>
        <end position="447"/>
    </location>
</feature>
<keyword evidence="1" id="KW-0645">Protease</keyword>
<feature type="signal peptide" evidence="3">
    <location>
        <begin position="1"/>
        <end position="20"/>
    </location>
</feature>
<evidence type="ECO:0000313" key="5">
    <source>
        <dbReference type="EMBL" id="GAL76710.1"/>
    </source>
</evidence>
<dbReference type="Gene3D" id="2.60.40.10">
    <property type="entry name" value="Immunoglobulins"/>
    <property type="match status" value="1"/>
</dbReference>
<keyword evidence="2" id="KW-0378">Hydrolase</keyword>
<dbReference type="InterPro" id="IPR002884">
    <property type="entry name" value="P_dom"/>
</dbReference>
<dbReference type="AlphaFoldDB" id="A0A090WI08"/>
<dbReference type="Proteomes" id="UP000029647">
    <property type="component" value="Unassembled WGS sequence"/>
</dbReference>
<accession>A0A090WI08</accession>
<comment type="caution">
    <text evidence="5">The sequence shown here is derived from an EMBL/GenBank/DDBJ whole genome shotgun (WGS) entry which is preliminary data.</text>
</comment>
<proteinExistence type="predicted"/>
<dbReference type="Gene3D" id="2.60.120.290">
    <property type="entry name" value="Spermadhesin, CUB domain"/>
    <property type="match status" value="1"/>
</dbReference>
<gene>
    <name evidence="5" type="ORF">JCM19275_1384</name>
</gene>
<reference evidence="5 6" key="1">
    <citation type="journal article" date="2014" name="Genome Announc.">
        <title>Draft Genome Sequences of Marine Flavobacterium Nonlabens Strains NR17, NR24, NR27, NR32, NR33, and Ara13.</title>
        <authorList>
            <person name="Nakanishi M."/>
            <person name="Meirelles P."/>
            <person name="Suzuki R."/>
            <person name="Takatani N."/>
            <person name="Mino S."/>
            <person name="Suda W."/>
            <person name="Oshima K."/>
            <person name="Hattori M."/>
            <person name="Ohkuma M."/>
            <person name="Hosokawa M."/>
            <person name="Miyashita K."/>
            <person name="Thompson F.L."/>
            <person name="Niwa A."/>
            <person name="Sawabe T."/>
            <person name="Sawabe T."/>
        </authorList>
    </citation>
    <scope>NUCLEOTIDE SEQUENCE [LARGE SCALE GENOMIC DNA]</scope>
    <source>
        <strain evidence="6">JCM19275</strain>
    </source>
</reference>
<dbReference type="NCBIfam" id="TIGR04131">
    <property type="entry name" value="Bac_Flav_CTERM"/>
    <property type="match status" value="1"/>
</dbReference>
<dbReference type="EMBL" id="BBNT01000014">
    <property type="protein sequence ID" value="GAL76710.1"/>
    <property type="molecule type" value="Genomic_DNA"/>
</dbReference>
<dbReference type="GO" id="GO:0004252">
    <property type="term" value="F:serine-type endopeptidase activity"/>
    <property type="evidence" value="ECO:0007669"/>
    <property type="project" value="InterPro"/>
</dbReference>
<evidence type="ECO:0000259" key="4">
    <source>
        <dbReference type="PROSITE" id="PS51829"/>
    </source>
</evidence>
<protein>
    <recommendedName>
        <fullName evidence="4">P/Homo B domain-containing protein</fullName>
    </recommendedName>
</protein>
<evidence type="ECO:0000256" key="1">
    <source>
        <dbReference type="ARBA" id="ARBA00022670"/>
    </source>
</evidence>
<sequence length="888" mass="93787">MKKLLLLTLSLLFTATIATAQEFAMTDGSFVTCSGDFTDSGGLAGDYTNGEDFTITFCSPFPTDDVQATFTLWNVGSGDILLAYDGDTATGSPIGVFNSAITPTVITASAANTSGCLTFRFISNATSTGPGWQATMACIDSCQTISNVVTTVPAPDGDGILRVCQGETVSFSATSTYSVDGTGATHEYRLADGTVVSGTTASQTFSGPGIYEIDYVTFDSTGCRDRLLVDVTVLVSTTPDFTGTLAADTSLCFGESTTISGQVVTTQFIADVAPPVTGQTFLPDGSGVAYQTCIDVTGFNPGTTFQSGSDLVDIFINMEHSYMGDLDITLTAPNGAQVELLNYPNSGGGIFLGNALDDGTTTPGIGFDYVFTESAGATLDASTPGVGGGTSMPAGNYAPETPFSALVGTTLNGLWCLDIVDNLQIDNGYIFYWGLNFNPAIIPTAGSYQPGEVTELWLTNPDITNTNGSDITVTPTTAGQNCYDFELTDSFGCTYTETVCIDVAPEITSVQPADIIVCQNTGSVTVDLTAKDDEIRNGLVASDYDVTYFNSDADAQADMNPILTPDAFAVTTSTTVWARVFDNVNSCFKTEQVNVTFQEVNYNTVADLELCDDLSADQVETFDLTSQIAGILGSQSSADFNIAFFNSQADADANTGAITTPAAYDNVSNPEAIFVRVSNAQDQDCYQTGQFNIEVLSAPAIGAVSDVSDCATNPITNQLDLVLADYDAAVLNGQSAAAYTITYYNSEVNAQSGASALSSPYASTDQETIYARITDNATGCFDYTSFNITVEVCEVVIPEGFSPNNDGINDTFSIPNLQQYPNFELTVFNRNGSTVYETKASNYEEFAGVPNKGALAGDGLLPVGTYFYVIKYNDAETEDVASWVYINY</sequence>
<name>A0A090WI08_NONUL</name>